<evidence type="ECO:0000313" key="4">
    <source>
        <dbReference type="Proteomes" id="UP000198329"/>
    </source>
</evidence>
<dbReference type="NCBIfam" id="TIGR02283">
    <property type="entry name" value="MltB_2"/>
    <property type="match status" value="1"/>
</dbReference>
<dbReference type="Proteomes" id="UP000198329">
    <property type="component" value="Chromosome II"/>
</dbReference>
<dbReference type="KEGG" id="png:PNIG_b0685"/>
<evidence type="ECO:0000256" key="1">
    <source>
        <dbReference type="SAM" id="SignalP"/>
    </source>
</evidence>
<protein>
    <submittedName>
        <fullName evidence="3">Membrane-bound lytic murein transglycosylase B</fullName>
    </submittedName>
</protein>
<dbReference type="InterPro" id="IPR043426">
    <property type="entry name" value="MltB-like"/>
</dbReference>
<reference evidence="3 4" key="1">
    <citation type="submission" date="2015-03" db="EMBL/GenBank/DDBJ databases">
        <authorList>
            <person name="Xie B.-B."/>
            <person name="Rong J.-C."/>
            <person name="Qin Q.-L."/>
            <person name="Zhang Y.-Z."/>
        </authorList>
    </citation>
    <scope>NUCLEOTIDE SEQUENCE [LARGE SCALE GENOMIC DNA]</scope>
    <source>
        <strain evidence="3 4">KMM 661</strain>
    </source>
</reference>
<keyword evidence="1" id="KW-0732">Signal</keyword>
<dbReference type="GeneID" id="300943821"/>
<dbReference type="PANTHER" id="PTHR30163">
    <property type="entry name" value="MEMBRANE-BOUND LYTIC MUREIN TRANSGLYCOSYLASE B"/>
    <property type="match status" value="1"/>
</dbReference>
<sequence length="338" mass="38572">MIKKLAMILCGVCLSTSVMAKTQAEFQTYLDALKQEAIAKGYDSQLIDQAFAGASYKEKIVSADKNQPEVKETLETYLPKRVPQWKIDRARKLYAENQDVLEKVAKDFGVQARFIVAIWGLESNFGAIQGGHNVISSLVTLAFDGRRETMYKKQLWAALDILKSGHITLDKFKGSWAGAMGQTQFMPTSFNAYAVDYNNDGRKDIWTTKEDAFASIANYLKQEGWNDSLTWGRQVKLPENFDSKYVLVRGTKTRKQWLEFWNDSERSLAEWQALGVRRADGSDLPNVDVRAALVMPDDINGRMYLAYDNYKVFMHWNRSYYFATSVGYLSDRIGYPKI</sequence>
<dbReference type="RefSeq" id="WP_011330133.1">
    <property type="nucleotide sequence ID" value="NZ_BJXZ01000020.1"/>
</dbReference>
<dbReference type="InterPro" id="IPR023346">
    <property type="entry name" value="Lysozyme-like_dom_sf"/>
</dbReference>
<feature type="chain" id="PRO_5042160308" evidence="1">
    <location>
        <begin position="21"/>
        <end position="338"/>
    </location>
</feature>
<evidence type="ECO:0000313" key="3">
    <source>
        <dbReference type="EMBL" id="ASM56231.1"/>
    </source>
</evidence>
<name>A0AAC9UP69_9GAMM</name>
<dbReference type="AlphaFoldDB" id="A0AAC9UP69"/>
<dbReference type="InterPro" id="IPR011970">
    <property type="entry name" value="MltB_2"/>
</dbReference>
<dbReference type="GO" id="GO:0008933">
    <property type="term" value="F:peptidoglycan lytic transglycosylase activity"/>
    <property type="evidence" value="ECO:0007669"/>
    <property type="project" value="TreeGrafter"/>
</dbReference>
<organism evidence="3 4">
    <name type="scientific">Pseudoalteromonas nigrifaciens</name>
    <dbReference type="NCBI Taxonomy" id="28109"/>
    <lineage>
        <taxon>Bacteria</taxon>
        <taxon>Pseudomonadati</taxon>
        <taxon>Pseudomonadota</taxon>
        <taxon>Gammaproteobacteria</taxon>
        <taxon>Alteromonadales</taxon>
        <taxon>Pseudoalteromonadaceae</taxon>
        <taxon>Pseudoalteromonas</taxon>
    </lineage>
</organism>
<dbReference type="SUPFAM" id="SSF53955">
    <property type="entry name" value="Lysozyme-like"/>
    <property type="match status" value="1"/>
</dbReference>
<accession>A0AAC9UP69</accession>
<dbReference type="FunFam" id="1.10.8.350:FF:000001">
    <property type="entry name" value="Lytic murein transglycosylase B"/>
    <property type="match status" value="1"/>
</dbReference>
<evidence type="ECO:0000259" key="2">
    <source>
        <dbReference type="Pfam" id="PF13406"/>
    </source>
</evidence>
<dbReference type="InterPro" id="IPR031304">
    <property type="entry name" value="SLT_2"/>
</dbReference>
<feature type="signal peptide" evidence="1">
    <location>
        <begin position="1"/>
        <end position="20"/>
    </location>
</feature>
<gene>
    <name evidence="3" type="primary">mltB</name>
    <name evidence="3" type="ORF">PNIG_b0685</name>
</gene>
<dbReference type="CDD" id="cd13399">
    <property type="entry name" value="Slt35-like"/>
    <property type="match status" value="1"/>
</dbReference>
<keyword evidence="4" id="KW-1185">Reference proteome</keyword>
<dbReference type="Pfam" id="PF13406">
    <property type="entry name" value="SLT_2"/>
    <property type="match status" value="1"/>
</dbReference>
<dbReference type="Gene3D" id="1.10.8.350">
    <property type="entry name" value="Bacterial muramidase"/>
    <property type="match status" value="1"/>
</dbReference>
<dbReference type="GO" id="GO:0009253">
    <property type="term" value="P:peptidoglycan catabolic process"/>
    <property type="evidence" value="ECO:0007669"/>
    <property type="project" value="TreeGrafter"/>
</dbReference>
<dbReference type="EMBL" id="CP011037">
    <property type="protein sequence ID" value="ASM56231.1"/>
    <property type="molecule type" value="Genomic_DNA"/>
</dbReference>
<dbReference type="Gene3D" id="1.10.530.10">
    <property type="match status" value="1"/>
</dbReference>
<dbReference type="PANTHER" id="PTHR30163:SF8">
    <property type="entry name" value="LYTIC MUREIN TRANSGLYCOSYLASE"/>
    <property type="match status" value="1"/>
</dbReference>
<proteinExistence type="predicted"/>
<feature type="domain" description="Transglycosylase SLT" evidence="2">
    <location>
        <begin position="26"/>
        <end position="331"/>
    </location>
</feature>